<sequence>MSNEKLIKIFMAGAIIFSGNLVYQNVLAKSGYHWVKATNYSPHAYHAKVIGQKANVWNWNHTKVLHNMKNYPHTTWYANRTVTMHSGSKRAVYYQVTSGNKKNSGYIWRGYLTKGKYKSVTNSINNDSNKRTAISNDKSTYLTDPYRPTERMSTVYVNDSLNNQIASLFLGTEHTIAAQNAANLFYLAYTSPNGGDYQQGYLDYFLGEKTGEQTMTFSTLGNPRYAGSSKGLVAYITQKLAGRLKRDGHTFNDFAGYQIGVYVFPKSTKWYGNTMVYLVPRN</sequence>
<evidence type="ECO:0000313" key="2">
    <source>
        <dbReference type="Proteomes" id="UP000676478"/>
    </source>
</evidence>
<evidence type="ECO:0000313" key="1">
    <source>
        <dbReference type="EMBL" id="MBS1010379.1"/>
    </source>
</evidence>
<reference evidence="1" key="2">
    <citation type="submission" date="2022-09" db="EMBL/GenBank/DDBJ databases">
        <title>Genome-inferred correspondence between phylogeny and metabolic traits in the wild Drosophila gut microbiome.</title>
        <authorList>
            <person name="Bueno E."/>
            <person name="Blow F."/>
            <person name="Douglas A.E."/>
        </authorList>
    </citation>
    <scope>NUCLEOTIDE SEQUENCE</scope>
    <source>
        <strain evidence="1">Dm-2019-70</strain>
    </source>
</reference>
<comment type="caution">
    <text evidence="1">The sequence shown here is derived from an EMBL/GenBank/DDBJ whole genome shotgun (WGS) entry which is preliminary data.</text>
</comment>
<dbReference type="RefSeq" id="WP_069359968.1">
    <property type="nucleotide sequence ID" value="NZ_CAKMAP010000001.1"/>
</dbReference>
<proteinExistence type="predicted"/>
<reference evidence="1" key="1">
    <citation type="submission" date="2020-12" db="EMBL/GenBank/DDBJ databases">
        <authorList>
            <person name="Mcmullen J.G."/>
        </authorList>
    </citation>
    <scope>NUCLEOTIDE SEQUENCE</scope>
    <source>
        <strain evidence="1">Dm-2019-70</strain>
    </source>
</reference>
<dbReference type="EMBL" id="JAERKF010000006">
    <property type="protein sequence ID" value="MBS1010379.1"/>
    <property type="molecule type" value="Genomic_DNA"/>
</dbReference>
<gene>
    <name evidence="1" type="ORF">JK167_05975</name>
</gene>
<protein>
    <recommendedName>
        <fullName evidence="3">D-alanyl-D-alanine carboxypeptidase</fullName>
    </recommendedName>
</protein>
<accession>A0AA41EPA1</accession>
<organism evidence="1 2">
    <name type="scientific">Levilactobacillus brevis</name>
    <name type="common">Lactobacillus brevis</name>
    <dbReference type="NCBI Taxonomy" id="1580"/>
    <lineage>
        <taxon>Bacteria</taxon>
        <taxon>Bacillati</taxon>
        <taxon>Bacillota</taxon>
        <taxon>Bacilli</taxon>
        <taxon>Lactobacillales</taxon>
        <taxon>Lactobacillaceae</taxon>
        <taxon>Levilactobacillus</taxon>
    </lineage>
</organism>
<name>A0AA41EPA1_LEVBR</name>
<dbReference type="Proteomes" id="UP000676478">
    <property type="component" value="Unassembled WGS sequence"/>
</dbReference>
<evidence type="ECO:0008006" key="3">
    <source>
        <dbReference type="Google" id="ProtNLM"/>
    </source>
</evidence>
<dbReference type="AlphaFoldDB" id="A0AA41EPA1"/>